<dbReference type="EMBL" id="JBANRG010000001">
    <property type="protein sequence ID" value="KAK7472249.1"/>
    <property type="molecule type" value="Genomic_DNA"/>
</dbReference>
<keyword evidence="6" id="KW-0812">Transmembrane</keyword>
<evidence type="ECO:0000256" key="1">
    <source>
        <dbReference type="ARBA" id="ARBA00001971"/>
    </source>
</evidence>
<dbReference type="PANTHER" id="PTHR24305">
    <property type="entry name" value="CYTOCHROME P450"/>
    <property type="match status" value="1"/>
</dbReference>
<evidence type="ECO:0000313" key="15">
    <source>
        <dbReference type="Proteomes" id="UP001498398"/>
    </source>
</evidence>
<dbReference type="PRINTS" id="PR00463">
    <property type="entry name" value="EP450I"/>
</dbReference>
<evidence type="ECO:0000256" key="2">
    <source>
        <dbReference type="ARBA" id="ARBA00004370"/>
    </source>
</evidence>
<dbReference type="InterPro" id="IPR036396">
    <property type="entry name" value="Cyt_P450_sf"/>
</dbReference>
<keyword evidence="5 13" id="KW-0349">Heme</keyword>
<dbReference type="InterPro" id="IPR050121">
    <property type="entry name" value="Cytochrome_P450_monoxygenase"/>
</dbReference>
<dbReference type="Pfam" id="PF00067">
    <property type="entry name" value="p450"/>
    <property type="match status" value="2"/>
</dbReference>
<keyword evidence="11 13" id="KW-0503">Monooxygenase</keyword>
<evidence type="ECO:0000256" key="13">
    <source>
        <dbReference type="RuleBase" id="RU000461"/>
    </source>
</evidence>
<reference evidence="14 15" key="1">
    <citation type="submission" date="2024-01" db="EMBL/GenBank/DDBJ databases">
        <title>A draft genome for the cacao thread blight pathogen Marasmiellus scandens.</title>
        <authorList>
            <person name="Baruah I.K."/>
            <person name="Leung J."/>
            <person name="Bukari Y."/>
            <person name="Amoako-Attah I."/>
            <person name="Meinhardt L.W."/>
            <person name="Bailey B.A."/>
            <person name="Cohen S.P."/>
        </authorList>
    </citation>
    <scope>NUCLEOTIDE SEQUENCE [LARGE SCALE GENOMIC DNA]</scope>
    <source>
        <strain evidence="14 15">GH-19</strain>
    </source>
</reference>
<dbReference type="SUPFAM" id="SSF48264">
    <property type="entry name" value="Cytochrome P450"/>
    <property type="match status" value="1"/>
</dbReference>
<evidence type="ECO:0000256" key="8">
    <source>
        <dbReference type="ARBA" id="ARBA00022989"/>
    </source>
</evidence>
<dbReference type="PANTHER" id="PTHR24305:SF166">
    <property type="entry name" value="CYTOCHROME P450 12A4, MITOCHONDRIAL-RELATED"/>
    <property type="match status" value="1"/>
</dbReference>
<keyword evidence="15" id="KW-1185">Reference proteome</keyword>
<dbReference type="InterPro" id="IPR017972">
    <property type="entry name" value="Cyt_P450_CS"/>
</dbReference>
<dbReference type="PROSITE" id="PS00086">
    <property type="entry name" value="CYTOCHROME_P450"/>
    <property type="match status" value="1"/>
</dbReference>
<gene>
    <name evidence="14" type="ORF">VKT23_000370</name>
</gene>
<evidence type="ECO:0000256" key="4">
    <source>
        <dbReference type="ARBA" id="ARBA00010617"/>
    </source>
</evidence>
<keyword evidence="9 13" id="KW-0560">Oxidoreductase</keyword>
<dbReference type="CDD" id="cd11069">
    <property type="entry name" value="CYP_FUM15-like"/>
    <property type="match status" value="1"/>
</dbReference>
<comment type="similarity">
    <text evidence="4 13">Belongs to the cytochrome P450 family.</text>
</comment>
<evidence type="ECO:0000256" key="10">
    <source>
        <dbReference type="ARBA" id="ARBA00023004"/>
    </source>
</evidence>
<dbReference type="InterPro" id="IPR001128">
    <property type="entry name" value="Cyt_P450"/>
</dbReference>
<evidence type="ECO:0000256" key="11">
    <source>
        <dbReference type="ARBA" id="ARBA00023033"/>
    </source>
</evidence>
<keyword evidence="12" id="KW-0472">Membrane</keyword>
<evidence type="ECO:0000256" key="3">
    <source>
        <dbReference type="ARBA" id="ARBA00004721"/>
    </source>
</evidence>
<accession>A0ABR1K6K1</accession>
<sequence>MGLYPSALLLALSFVVYLFYKRWARVSFPHIPGPESRSWSLGIGFVHFAILHIQSTITIGNMGELLQSEAALTDFKWQELYGNVVRFKAPLNNDRLLISDPKALQYILQTSGYKWQKLPERRELSRLSSGKGILWSDGDVHKRHRKVMLPGFGFPEIRNFVPIFFSCAKSMSAKWRDLITANADQPIIIDIPESVSRVTMDAVGRGMLDTRFHFGNCIYRSRSSAAFDYEFGAVEDDHNELKEAFRNIIHAAFGSPSDGVIIGLDAAQYLPTIVLEAITNNISNKRLEPLRRAAAAADKISKELIDMKAADLLEGKSKKDIMSILVKANASENPKARLSDTEMIAQMRNLILAGHETVANSITWTMLELSRHPEMQTKLRKEIQETEHKLGAQGKVEFTAHDLETMSYLNAVVKVLLSLFILKIMLKWELQETLRFHPVIMHMFRGAVQDDVLPLSKPVTTTTGKIITELPVPKGTRVVISMHAYNRDKEIFGEDAHTYNPDRWLTPGHVKTSVPLGVYANLATFSAGVRSCIGWRFAVVELQTLLVEMIRNFEFSKTPEIDKVHRAASFAMIPVIEGEVEKGIQLPLKVGFAPRED</sequence>
<dbReference type="InterPro" id="IPR002401">
    <property type="entry name" value="Cyt_P450_E_grp-I"/>
</dbReference>
<evidence type="ECO:0000256" key="9">
    <source>
        <dbReference type="ARBA" id="ARBA00023002"/>
    </source>
</evidence>
<dbReference type="PRINTS" id="PR00385">
    <property type="entry name" value="P450"/>
</dbReference>
<comment type="caution">
    <text evidence="14">The sequence shown here is derived from an EMBL/GenBank/DDBJ whole genome shotgun (WGS) entry which is preliminary data.</text>
</comment>
<evidence type="ECO:0000256" key="6">
    <source>
        <dbReference type="ARBA" id="ARBA00022692"/>
    </source>
</evidence>
<evidence type="ECO:0000256" key="7">
    <source>
        <dbReference type="ARBA" id="ARBA00022723"/>
    </source>
</evidence>
<evidence type="ECO:0000256" key="5">
    <source>
        <dbReference type="ARBA" id="ARBA00022617"/>
    </source>
</evidence>
<comment type="cofactor">
    <cofactor evidence="1">
        <name>heme</name>
        <dbReference type="ChEBI" id="CHEBI:30413"/>
    </cofactor>
</comment>
<organism evidence="14 15">
    <name type="scientific">Marasmiellus scandens</name>
    <dbReference type="NCBI Taxonomy" id="2682957"/>
    <lineage>
        <taxon>Eukaryota</taxon>
        <taxon>Fungi</taxon>
        <taxon>Dikarya</taxon>
        <taxon>Basidiomycota</taxon>
        <taxon>Agaricomycotina</taxon>
        <taxon>Agaricomycetes</taxon>
        <taxon>Agaricomycetidae</taxon>
        <taxon>Agaricales</taxon>
        <taxon>Marasmiineae</taxon>
        <taxon>Omphalotaceae</taxon>
        <taxon>Marasmiellus</taxon>
    </lineage>
</organism>
<name>A0ABR1K6K1_9AGAR</name>
<comment type="pathway">
    <text evidence="3">Secondary metabolite biosynthesis; terpenoid biosynthesis.</text>
</comment>
<evidence type="ECO:0008006" key="16">
    <source>
        <dbReference type="Google" id="ProtNLM"/>
    </source>
</evidence>
<evidence type="ECO:0000313" key="14">
    <source>
        <dbReference type="EMBL" id="KAK7472249.1"/>
    </source>
</evidence>
<evidence type="ECO:0000256" key="12">
    <source>
        <dbReference type="ARBA" id="ARBA00023136"/>
    </source>
</evidence>
<proteinExistence type="inferred from homology"/>
<keyword evidence="10 13" id="KW-0408">Iron</keyword>
<comment type="subcellular location">
    <subcellularLocation>
        <location evidence="2">Membrane</location>
    </subcellularLocation>
</comment>
<keyword evidence="8" id="KW-1133">Transmembrane helix</keyword>
<dbReference type="Gene3D" id="1.10.630.10">
    <property type="entry name" value="Cytochrome P450"/>
    <property type="match status" value="1"/>
</dbReference>
<protein>
    <recommendedName>
        <fullName evidence="16">Cytochrome P450</fullName>
    </recommendedName>
</protein>
<keyword evidence="7 13" id="KW-0479">Metal-binding</keyword>
<dbReference type="Proteomes" id="UP001498398">
    <property type="component" value="Unassembled WGS sequence"/>
</dbReference>